<proteinExistence type="predicted"/>
<protein>
    <submittedName>
        <fullName evidence="1">Uncharacterized protein</fullName>
    </submittedName>
</protein>
<name>A0A8A1L992_AJEC8</name>
<gene>
    <name evidence="1" type="ORF">I7I53_11251</name>
</gene>
<dbReference type="AlphaFoldDB" id="A0A8A1L992"/>
<dbReference type="Proteomes" id="UP000663419">
    <property type="component" value="Chromosome 1"/>
</dbReference>
<dbReference type="EMBL" id="CP069102">
    <property type="protein sequence ID" value="QSS50526.1"/>
    <property type="molecule type" value="Genomic_DNA"/>
</dbReference>
<evidence type="ECO:0000313" key="1">
    <source>
        <dbReference type="EMBL" id="QSS50526.1"/>
    </source>
</evidence>
<reference evidence="1" key="1">
    <citation type="submission" date="2021-01" db="EMBL/GenBank/DDBJ databases">
        <title>Chromosome-level genome assembly of a human fungal pathogen reveals clustering of transcriptionally co-regulated genes.</title>
        <authorList>
            <person name="Voorhies M."/>
            <person name="Cohen S."/>
            <person name="Shea T.P."/>
            <person name="Petrus S."/>
            <person name="Munoz J.F."/>
            <person name="Poplawski S."/>
            <person name="Goldman W.E."/>
            <person name="Michael T."/>
            <person name="Cuomo C.A."/>
            <person name="Sil A."/>
            <person name="Beyhan S."/>
        </authorList>
    </citation>
    <scope>NUCLEOTIDE SEQUENCE</scope>
    <source>
        <strain evidence="1">H88</strain>
    </source>
</reference>
<organism evidence="1 2">
    <name type="scientific">Ajellomyces capsulatus (strain H88)</name>
    <name type="common">Darling's disease fungus</name>
    <name type="synonym">Histoplasma capsulatum</name>
    <dbReference type="NCBI Taxonomy" id="544711"/>
    <lineage>
        <taxon>Eukaryota</taxon>
        <taxon>Fungi</taxon>
        <taxon>Dikarya</taxon>
        <taxon>Ascomycota</taxon>
        <taxon>Pezizomycotina</taxon>
        <taxon>Eurotiomycetes</taxon>
        <taxon>Eurotiomycetidae</taxon>
        <taxon>Onygenales</taxon>
        <taxon>Ajellomycetaceae</taxon>
        <taxon>Histoplasma</taxon>
    </lineage>
</organism>
<dbReference type="VEuPathDB" id="FungiDB:I7I53_11251"/>
<sequence>MRYGLRLRFAVFYISFRCYEFSLVPSNFLELEKEMCTTRSTEPAARSHRPSVFDMTSPLISGDDCVLCFRGA</sequence>
<evidence type="ECO:0000313" key="2">
    <source>
        <dbReference type="Proteomes" id="UP000663419"/>
    </source>
</evidence>
<accession>A0A8A1L992</accession>